<protein>
    <submittedName>
        <fullName evidence="1">Uncharacterized protein</fullName>
    </submittedName>
</protein>
<dbReference type="EMBL" id="UINC01210527">
    <property type="protein sequence ID" value="SVE34024.1"/>
    <property type="molecule type" value="Genomic_DNA"/>
</dbReference>
<organism evidence="1">
    <name type="scientific">marine metagenome</name>
    <dbReference type="NCBI Taxonomy" id="408172"/>
    <lineage>
        <taxon>unclassified sequences</taxon>
        <taxon>metagenomes</taxon>
        <taxon>ecological metagenomes</taxon>
    </lineage>
</organism>
<dbReference type="AlphaFoldDB" id="A0A383CPH4"/>
<feature type="non-terminal residue" evidence="1">
    <location>
        <position position="239"/>
    </location>
</feature>
<name>A0A383CPH4_9ZZZZ</name>
<feature type="non-terminal residue" evidence="1">
    <location>
        <position position="1"/>
    </location>
</feature>
<evidence type="ECO:0000313" key="1">
    <source>
        <dbReference type="EMBL" id="SVE34024.1"/>
    </source>
</evidence>
<gene>
    <name evidence="1" type="ORF">METZ01_LOCUS486878</name>
</gene>
<reference evidence="1" key="1">
    <citation type="submission" date="2018-05" db="EMBL/GenBank/DDBJ databases">
        <authorList>
            <person name="Lanie J.A."/>
            <person name="Ng W.-L."/>
            <person name="Kazmierczak K.M."/>
            <person name="Andrzejewski T.M."/>
            <person name="Davidsen T.M."/>
            <person name="Wayne K.J."/>
            <person name="Tettelin H."/>
            <person name="Glass J.I."/>
            <person name="Rusch D."/>
            <person name="Podicherti R."/>
            <person name="Tsui H.-C.T."/>
            <person name="Winkler M.E."/>
        </authorList>
    </citation>
    <scope>NUCLEOTIDE SEQUENCE</scope>
</reference>
<sequence>NETTIALEDPTADRTITLPNVTGTVITTANDNAIEQVGTISSGTWQGIPVADSYVADNLTISGGTVDNSVIGGVTPTTGTFTTITGTSLMVTGSNGITLENDETINNASDGTVLVTSPTTSLSGDLEITGNDIIFGNEETISNTTDGTLAITAPTTSVSGDLSIGTSLQTATIDYTNGELAMTITDDGGITTSGNATVTGDLTVTSNNIIFGNEEIISNTTDGTLAITAPTTSVSGDLS</sequence>
<accession>A0A383CPH4</accession>
<proteinExistence type="predicted"/>